<dbReference type="PRINTS" id="PR00455">
    <property type="entry name" value="HTHTETR"/>
</dbReference>
<proteinExistence type="predicted"/>
<dbReference type="GO" id="GO:0003677">
    <property type="term" value="F:DNA binding"/>
    <property type="evidence" value="ECO:0007669"/>
    <property type="project" value="UniProtKB-UniRule"/>
</dbReference>
<dbReference type="SUPFAM" id="SSF48498">
    <property type="entry name" value="Tetracyclin repressor-like, C-terminal domain"/>
    <property type="match status" value="1"/>
</dbReference>
<keyword evidence="1 2" id="KW-0238">DNA-binding</keyword>
<dbReference type="EMBL" id="JAEFCT010000003">
    <property type="protein sequence ID" value="MBK1443912.1"/>
    <property type="molecule type" value="Genomic_DNA"/>
</dbReference>
<name>A0A1C2MD75_ACIPI</name>
<evidence type="ECO:0000256" key="2">
    <source>
        <dbReference type="PROSITE-ProRule" id="PRU00335"/>
    </source>
</evidence>
<dbReference type="InterPro" id="IPR050624">
    <property type="entry name" value="HTH-type_Tx_Regulator"/>
</dbReference>
<feature type="domain" description="HTH tetR-type" evidence="3">
    <location>
        <begin position="1"/>
        <end position="61"/>
    </location>
</feature>
<dbReference type="InterPro" id="IPR001647">
    <property type="entry name" value="HTH_TetR"/>
</dbReference>
<sequence length="190" mass="22265">MTKRETIITTATSLFNQKSYTSIGVDRIIAESNVAKMTFYKYFSSKEALIEECLYKRNLEIQYSILEKIKNTNNPLIKLKKIFNWYIDWINTDDFNGCLFKKATIEVMQLYPSIKHQINEYREWIYSLVFSALSELEVENTKILTGLFLNIVDGIIIDGTINKGKINPEQTWSYINKIIELETVREYATI</sequence>
<protein>
    <submittedName>
        <fullName evidence="4">TetR/AcrR family transcriptional regulator</fullName>
    </submittedName>
</protein>
<dbReference type="SUPFAM" id="SSF46689">
    <property type="entry name" value="Homeodomain-like"/>
    <property type="match status" value="1"/>
</dbReference>
<dbReference type="PROSITE" id="PS50977">
    <property type="entry name" value="HTH_TETR_2"/>
    <property type="match status" value="1"/>
</dbReference>
<dbReference type="AlphaFoldDB" id="A0A1C2MD75"/>
<reference evidence="5" key="2">
    <citation type="submission" date="2022-04" db="EMBL/GenBank/DDBJ databases">
        <title>Emergence of ST220 Acinetobacter pittii strain in bloodstream infection, which co-producing chromosomal NDM-1 and OXA-820 carbapenemases.</title>
        <authorList>
            <person name="Tian C."/>
            <person name="Xing M."/>
            <person name="Fu L."/>
            <person name="Xia D."/>
        </authorList>
    </citation>
    <scope>NUCLEOTIDE SEQUENCE</scope>
    <source>
        <strain evidence="5">TCM</strain>
    </source>
</reference>
<dbReference type="PANTHER" id="PTHR43479:SF11">
    <property type="entry name" value="ACREF_ENVCD OPERON REPRESSOR-RELATED"/>
    <property type="match status" value="1"/>
</dbReference>
<reference evidence="4" key="1">
    <citation type="submission" date="2020-12" db="EMBL/GenBank/DDBJ databases">
        <authorList>
            <person name="Chopjitt P."/>
        </authorList>
    </citation>
    <scope>NUCLEOTIDE SEQUENCE</scope>
    <source>
        <strain evidence="4">AP1</strain>
    </source>
</reference>
<evidence type="ECO:0000313" key="5">
    <source>
        <dbReference type="EMBL" id="USU94224.1"/>
    </source>
</evidence>
<evidence type="ECO:0000259" key="3">
    <source>
        <dbReference type="PROSITE" id="PS50977"/>
    </source>
</evidence>
<evidence type="ECO:0000256" key="1">
    <source>
        <dbReference type="ARBA" id="ARBA00023125"/>
    </source>
</evidence>
<gene>
    <name evidence="4" type="ORF">JDA50_05565</name>
    <name evidence="5" type="ORF">MWH18_18145</name>
</gene>
<dbReference type="Proteomes" id="UP001055514">
    <property type="component" value="Chromosome"/>
</dbReference>
<evidence type="ECO:0000313" key="4">
    <source>
        <dbReference type="EMBL" id="MBK1443912.1"/>
    </source>
</evidence>
<accession>A0A1C2MD75</accession>
<dbReference type="InterPro" id="IPR009057">
    <property type="entry name" value="Homeodomain-like_sf"/>
</dbReference>
<dbReference type="Gene3D" id="1.10.357.10">
    <property type="entry name" value="Tetracycline Repressor, domain 2"/>
    <property type="match status" value="1"/>
</dbReference>
<dbReference type="EMBL" id="CP095407">
    <property type="protein sequence ID" value="USU94224.1"/>
    <property type="molecule type" value="Genomic_DNA"/>
</dbReference>
<dbReference type="InterPro" id="IPR036271">
    <property type="entry name" value="Tet_transcr_reg_TetR-rel_C_sf"/>
</dbReference>
<dbReference type="RefSeq" id="WP_002117307.1">
    <property type="nucleotide sequence ID" value="NZ_AMST01000048.1"/>
</dbReference>
<dbReference type="Proteomes" id="UP000660083">
    <property type="component" value="Unassembled WGS sequence"/>
</dbReference>
<dbReference type="Pfam" id="PF00440">
    <property type="entry name" value="TetR_N"/>
    <property type="match status" value="1"/>
</dbReference>
<dbReference type="PANTHER" id="PTHR43479">
    <property type="entry name" value="ACREF/ENVCD OPERON REPRESSOR-RELATED"/>
    <property type="match status" value="1"/>
</dbReference>
<organism evidence="4 6">
    <name type="scientific">Acinetobacter pittii</name>
    <name type="common">Acinetobacter genomosp. 3</name>
    <dbReference type="NCBI Taxonomy" id="48296"/>
    <lineage>
        <taxon>Bacteria</taxon>
        <taxon>Pseudomonadati</taxon>
        <taxon>Pseudomonadota</taxon>
        <taxon>Gammaproteobacteria</taxon>
        <taxon>Moraxellales</taxon>
        <taxon>Moraxellaceae</taxon>
        <taxon>Acinetobacter</taxon>
        <taxon>Acinetobacter calcoaceticus/baumannii complex</taxon>
    </lineage>
</organism>
<evidence type="ECO:0000313" key="6">
    <source>
        <dbReference type="Proteomes" id="UP000660083"/>
    </source>
</evidence>
<feature type="DNA-binding region" description="H-T-H motif" evidence="2">
    <location>
        <begin position="24"/>
        <end position="43"/>
    </location>
</feature>
<accession>K9C9N1</accession>